<organism evidence="1 2">
    <name type="scientific">Colletotrichum truncatum</name>
    <name type="common">Anthracnose fungus</name>
    <name type="synonym">Colletotrichum capsici</name>
    <dbReference type="NCBI Taxonomy" id="5467"/>
    <lineage>
        <taxon>Eukaryota</taxon>
        <taxon>Fungi</taxon>
        <taxon>Dikarya</taxon>
        <taxon>Ascomycota</taxon>
        <taxon>Pezizomycotina</taxon>
        <taxon>Sordariomycetes</taxon>
        <taxon>Hypocreomycetidae</taxon>
        <taxon>Glomerellales</taxon>
        <taxon>Glomerellaceae</taxon>
        <taxon>Colletotrichum</taxon>
        <taxon>Colletotrichum truncatum species complex</taxon>
    </lineage>
</organism>
<comment type="caution">
    <text evidence="1">The sequence shown here is derived from an EMBL/GenBank/DDBJ whole genome shotgun (WGS) entry which is preliminary data.</text>
</comment>
<accession>A0ACC3ZFH5</accession>
<name>A0ACC3ZFH5_COLTU</name>
<dbReference type="EMBL" id="VUJX02000001">
    <property type="protein sequence ID" value="KAL0942898.1"/>
    <property type="molecule type" value="Genomic_DNA"/>
</dbReference>
<keyword evidence="2" id="KW-1185">Reference proteome</keyword>
<protein>
    <submittedName>
        <fullName evidence="1">Uncharacterized protein</fullName>
    </submittedName>
</protein>
<gene>
    <name evidence="1" type="ORF">CTRU02_200784</name>
</gene>
<dbReference type="Proteomes" id="UP000805649">
    <property type="component" value="Unassembled WGS sequence"/>
</dbReference>
<evidence type="ECO:0000313" key="1">
    <source>
        <dbReference type="EMBL" id="KAL0942898.1"/>
    </source>
</evidence>
<sequence>MQTDHKDSSIKSAFISPGQDSLIYPFIKSRQEDPSTTTKMRVSCFLTLLSTAFVAAAPGTVPAADAESYIITGPLPYEELKAEVANLKNTDESNAARSLDKRICLGVYLCDGTNFTGECYYACYPVGKGIYPDSYWVSRITSVGPDQGGQCDFYAAGANSDPTKGRHQIFRYPGGNLASGIDNNMGCFYCNPV</sequence>
<proteinExistence type="predicted"/>
<evidence type="ECO:0000313" key="2">
    <source>
        <dbReference type="Proteomes" id="UP000805649"/>
    </source>
</evidence>
<reference evidence="1 2" key="1">
    <citation type="journal article" date="2020" name="Phytopathology">
        <title>Genome Sequence Resources of Colletotrichum truncatum, C. plurivorum, C. musicola, and C. sojae: Four Species Pathogenic to Soybean (Glycine max).</title>
        <authorList>
            <person name="Rogerio F."/>
            <person name="Boufleur T.R."/>
            <person name="Ciampi-Guillardi M."/>
            <person name="Sukno S.A."/>
            <person name="Thon M.R."/>
            <person name="Massola Junior N.S."/>
            <person name="Baroncelli R."/>
        </authorList>
    </citation>
    <scope>NUCLEOTIDE SEQUENCE [LARGE SCALE GENOMIC DNA]</scope>
    <source>
        <strain evidence="1 2">CMES1059</strain>
    </source>
</reference>